<dbReference type="AlphaFoldDB" id="A0A0F6YPP7"/>
<organism evidence="1 2">
    <name type="scientific">Sandaracinus amylolyticus</name>
    <dbReference type="NCBI Taxonomy" id="927083"/>
    <lineage>
        <taxon>Bacteria</taxon>
        <taxon>Pseudomonadati</taxon>
        <taxon>Myxococcota</taxon>
        <taxon>Polyangia</taxon>
        <taxon>Polyangiales</taxon>
        <taxon>Sandaracinaceae</taxon>
        <taxon>Sandaracinus</taxon>
    </lineage>
</organism>
<keyword evidence="2" id="KW-1185">Reference proteome</keyword>
<dbReference type="EMBL" id="CP011125">
    <property type="protein sequence ID" value="AKF11691.1"/>
    <property type="molecule type" value="Genomic_DNA"/>
</dbReference>
<reference evidence="1 2" key="1">
    <citation type="submission" date="2015-03" db="EMBL/GenBank/DDBJ databases">
        <title>Genome assembly of Sandaracinus amylolyticus DSM 53668.</title>
        <authorList>
            <person name="Sharma G."/>
            <person name="Subramanian S."/>
        </authorList>
    </citation>
    <scope>NUCLEOTIDE SEQUENCE [LARGE SCALE GENOMIC DNA]</scope>
    <source>
        <strain evidence="1 2">DSM 53668</strain>
    </source>
</reference>
<dbReference type="RefSeq" id="WP_053238532.1">
    <property type="nucleotide sequence ID" value="NZ_CP011125.1"/>
</dbReference>
<dbReference type="KEGG" id="samy:DB32_008840"/>
<dbReference type="OrthoDB" id="5478534at2"/>
<evidence type="ECO:0000313" key="1">
    <source>
        <dbReference type="EMBL" id="AKF11691.1"/>
    </source>
</evidence>
<gene>
    <name evidence="1" type="ORF">DB32_008840</name>
</gene>
<evidence type="ECO:0000313" key="2">
    <source>
        <dbReference type="Proteomes" id="UP000034883"/>
    </source>
</evidence>
<dbReference type="Proteomes" id="UP000034883">
    <property type="component" value="Chromosome"/>
</dbReference>
<name>A0A0F6YPP7_9BACT</name>
<accession>A0A0F6YPP7</accession>
<proteinExistence type="predicted"/>
<protein>
    <submittedName>
        <fullName evidence="1">Uncharacterized protein</fullName>
    </submittedName>
</protein>
<sequence>MPSFILPAFDAPRGASPAARRRALLRATDDVLASRLVQLALALRDPAIHEALARAVSLPVAEVAASPFATRMVALGAMRGASTVHGDLRRVMTWPRALAGEEGTRDPVHGQWDRGVLRLGKYQQFLQDEPFATFHPDHVGKWGPHELMHRAVGFFFRPGCSRWELYLGARLNELLPVVTWYGPEQAMRLDEGAFDRELAGRDPAARLADARWIEEDEASLRVRASRSATLIKEGITHFERELAAIDEEIATGRRVRAPHPFLDASSDALAYVAGHRARLDKTGDVLAQLVPVGPDRYEDVRAYRTGVEEAFDALLFATLSFDPKKAAIQRSGRALWDRVQRAAHAGGSAAKWAESIATDAGTEVARALDGTKAVDVAAWDRRIAKALRGAAPTVVETGDLERGALCVDQLADGVASCAPRTLALLGRRAGSTLTALATSDALLARAPLADRLATFLATSGGDPKIAELARFEAAIAAARRGDDRVERLSEPARALPRDLEHVQLVRSQTFRVMPFDRDVFALHSGQKPGKGARTYLIGAYRGEVVVVAIAEIVADALDVLARAPMRATEFVALLEEAPDPRAWLRELIEAGVIAWSPML</sequence>